<comment type="caution">
    <text evidence="1">The sequence shown here is derived from an EMBL/GenBank/DDBJ whole genome shotgun (WGS) entry which is preliminary data.</text>
</comment>
<dbReference type="OrthoDB" id="270318at2759"/>
<evidence type="ECO:0000313" key="1">
    <source>
        <dbReference type="EMBL" id="RIA96689.1"/>
    </source>
</evidence>
<dbReference type="STRING" id="658196.A0A397TH48"/>
<dbReference type="EMBL" id="QKYT01000040">
    <property type="protein sequence ID" value="RIA96689.1"/>
    <property type="molecule type" value="Genomic_DNA"/>
</dbReference>
<keyword evidence="2" id="KW-1185">Reference proteome</keyword>
<reference evidence="1 2" key="1">
    <citation type="submission" date="2018-06" db="EMBL/GenBank/DDBJ databases">
        <title>Comparative genomics reveals the genomic features of Rhizophagus irregularis, R. cerebriforme, R. diaphanum and Gigaspora rosea, and their symbiotic lifestyle signature.</title>
        <authorList>
            <person name="Morin E."/>
            <person name="San Clemente H."/>
            <person name="Chen E.C.H."/>
            <person name="De La Providencia I."/>
            <person name="Hainaut M."/>
            <person name="Kuo A."/>
            <person name="Kohler A."/>
            <person name="Murat C."/>
            <person name="Tang N."/>
            <person name="Roy S."/>
            <person name="Loubradou J."/>
            <person name="Henrissat B."/>
            <person name="Grigoriev I.V."/>
            <person name="Corradi N."/>
            <person name="Roux C."/>
            <person name="Martin F.M."/>
        </authorList>
    </citation>
    <scope>NUCLEOTIDE SEQUENCE [LARGE SCALE GENOMIC DNA]</scope>
    <source>
        <strain evidence="1 2">DAOM 227022</strain>
    </source>
</reference>
<protein>
    <recommendedName>
        <fullName evidence="3">F-box domain-containing protein</fullName>
    </recommendedName>
</protein>
<accession>A0A397TH48</accession>
<sequence length="407" mass="47827">MHKFSDELYCKIFKLIDTPISLVLTNRKWYNIAQYPHARAEWLIYKYGRFHALFHAVRLGSDFITVEIVQALLAKNAIISRYFIQRLLMYFGAPDELLIDLKIKYNVNQNNIDRIRSYQKKLPCSWAGKLPLPIFNKLIIEGFNIFKDLPIKGNDMELFHYLSAGPFIINDAPQKLFQNLKYIEDLILNQKFIPFPPRPNPIYEDTIEYMQLMKARAHESFPSRDGFENSRQLDVMARAILIYPDLVSLWKQIGYYEVCNDINELVIQGALLIFFPPTPPANWECPTVNSVVVRLRQLINLGFQLTETAMEEAFYEFKHKLNKIGNILMSSFQEIHEKSGSEIAFSCLIRTIKLERDHREFDLLEFLIDWIDKPEEALYNALEYYNVGFKFDLHKNVSKILLNQEFG</sequence>
<evidence type="ECO:0000313" key="2">
    <source>
        <dbReference type="Proteomes" id="UP000265703"/>
    </source>
</evidence>
<evidence type="ECO:0008006" key="3">
    <source>
        <dbReference type="Google" id="ProtNLM"/>
    </source>
</evidence>
<dbReference type="Proteomes" id="UP000265703">
    <property type="component" value="Unassembled WGS sequence"/>
</dbReference>
<dbReference type="AlphaFoldDB" id="A0A397TH48"/>
<proteinExistence type="predicted"/>
<organism evidence="1 2">
    <name type="scientific">Glomus cerebriforme</name>
    <dbReference type="NCBI Taxonomy" id="658196"/>
    <lineage>
        <taxon>Eukaryota</taxon>
        <taxon>Fungi</taxon>
        <taxon>Fungi incertae sedis</taxon>
        <taxon>Mucoromycota</taxon>
        <taxon>Glomeromycotina</taxon>
        <taxon>Glomeromycetes</taxon>
        <taxon>Glomerales</taxon>
        <taxon>Glomeraceae</taxon>
        <taxon>Glomus</taxon>
    </lineage>
</organism>
<name>A0A397TH48_9GLOM</name>
<gene>
    <name evidence="1" type="ORF">C1645_871870</name>
</gene>